<feature type="transmembrane region" description="Helical" evidence="6">
    <location>
        <begin position="20"/>
        <end position="44"/>
    </location>
</feature>
<evidence type="ECO:0000256" key="4">
    <source>
        <dbReference type="ARBA" id="ARBA00022989"/>
    </source>
</evidence>
<dbReference type="Pfam" id="PF07690">
    <property type="entry name" value="MFS_1"/>
    <property type="match status" value="1"/>
</dbReference>
<dbReference type="EMBL" id="SNYW01000011">
    <property type="protein sequence ID" value="TDQ80457.1"/>
    <property type="molecule type" value="Genomic_DNA"/>
</dbReference>
<evidence type="ECO:0000256" key="5">
    <source>
        <dbReference type="ARBA" id="ARBA00023136"/>
    </source>
</evidence>
<dbReference type="InterPro" id="IPR011701">
    <property type="entry name" value="MFS"/>
</dbReference>
<feature type="transmembrane region" description="Helical" evidence="6">
    <location>
        <begin position="666"/>
        <end position="686"/>
    </location>
</feature>
<dbReference type="Proteomes" id="UP000295783">
    <property type="component" value="Unassembled WGS sequence"/>
</dbReference>
<keyword evidence="3 6" id="KW-0812">Transmembrane</keyword>
<dbReference type="InterPro" id="IPR025110">
    <property type="entry name" value="AMP-bd_C"/>
</dbReference>
<dbReference type="InterPro" id="IPR042099">
    <property type="entry name" value="ANL_N_sf"/>
</dbReference>
<keyword evidence="8" id="KW-0808">Transferase</keyword>
<sequence>MHDRSYRQLILDRGFRWMLLTQFLGAFNDNVYRFIVTFLAIAMAGSQQDGFDATTYLSIIAALFVLPYILFSGYAGQLADRHPKRSVLIATKSIEIVAMGIGFVAFVLNDLVLMMGVMFLMALQSTLFSPAKYSCLPELLPDRDLSRGNALIEMSTFLAIILGTWAGGQLFEDLRGQPAVLGAIVLAIAVIGTAASFGIGRTPAPNIRAPFSWDPLAGIDRGLAELFGNRRLFLTVLGISWFWFLGALLQISIPLYGTRILGLGEGETGLLWAAVAIGIGVGSIAAGRLSGHKVELGLVPIGSVGMGLFAMLLVTADSAWGATLCLGLLGFFGGFFVVPLNAMLQQKSMASNRGRVIAANNVLNFIAILLAALANYVFGSLLAFAPDQVIFAGGVLSFLVTGYIFLLLPDFFIRFVLWSLTHSIYRIRIVGAENVPINGPALLVCNHLSFIDGLLVGSCVQRFVRFMVYAPFFQIPGLGLFLRKMHAIPTGGGKVAEPIRRARAELEGGHVVCIFAEGAITRTGNMLPFKRGFERISEGIEAPVIPVHLDQVWGSIFSFKDGRFFWKWPSRFFYPVTITFGKPLPSSARAFEVRQKLLEMAGDSFRHRRRKDDLVANRFIRTAKARWFSFAMADSLGREMNFGQALTGARILSDWFKRQRPNEEMVGVLLPGSVGAALVNMGLLLAGKVPVNLNFTIGPEAMEAAIRQCGIRTIVTAKPFLAKAKLEERPEMIYAEDLLGGISKVTRLVAYLKTMLTPTSLLTLLIGPRGQKVDDLCTVMFSSGSTGEPKGVMLSQHNVVSNLEALAQILWAQKDDRIMGVLPFFHSFGFTGTLCLPLVVGLGAVYHPNPLDAKTIGGMVRKYRATIMIATPTFCQGYYRVVPKEDFATLRHVVVGAEKLRPDFAAQFKEKYGLDMLEGYGTTEMGPVVAVNVPDFDNGTATDRQVGHKPGTVGHPIPGVAARIVDPDTFAEKAPGEEGLLLLKSPARMLGYLNNPEKTAEVLRDGWYVTGDIALLDDDGFIRITDRLSRFSKIGGEMVPHLKVEEALLRIPGVSGANVTAVPDAAKGERLVGFYVAEEPLEPALVWRQLNESEMPKIWIPKAADLYRIEELPVLGTGKTDLKRLKAMALTAASAAQ</sequence>
<feature type="transmembrane region" description="Helical" evidence="6">
    <location>
        <begin position="390"/>
        <end position="417"/>
    </location>
</feature>
<dbReference type="Gene3D" id="3.30.300.30">
    <property type="match status" value="1"/>
</dbReference>
<organism evidence="8 9">
    <name type="scientific">Dongia mobilis</name>
    <dbReference type="NCBI Taxonomy" id="578943"/>
    <lineage>
        <taxon>Bacteria</taxon>
        <taxon>Pseudomonadati</taxon>
        <taxon>Pseudomonadota</taxon>
        <taxon>Alphaproteobacteria</taxon>
        <taxon>Rhodospirillales</taxon>
        <taxon>Dongiaceae</taxon>
        <taxon>Dongia</taxon>
    </lineage>
</organism>
<keyword evidence="2 8" id="KW-0436">Ligase</keyword>
<keyword evidence="5 6" id="KW-0472">Membrane</keyword>
<evidence type="ECO:0000259" key="7">
    <source>
        <dbReference type="SMART" id="SM00563"/>
    </source>
</evidence>
<reference evidence="8 9" key="1">
    <citation type="submission" date="2019-03" db="EMBL/GenBank/DDBJ databases">
        <title>Genomic Encyclopedia of Type Strains, Phase III (KMG-III): the genomes of soil and plant-associated and newly described type strains.</title>
        <authorList>
            <person name="Whitman W."/>
        </authorList>
    </citation>
    <scope>NUCLEOTIDE SEQUENCE [LARGE SCALE GENOMIC DNA]</scope>
    <source>
        <strain evidence="8 9">CGMCC 1.7660</strain>
    </source>
</reference>
<dbReference type="GO" id="GO:0022857">
    <property type="term" value="F:transmembrane transporter activity"/>
    <property type="evidence" value="ECO:0007669"/>
    <property type="project" value="InterPro"/>
</dbReference>
<dbReference type="Gene3D" id="3.40.50.12780">
    <property type="entry name" value="N-terminal domain of ligase-like"/>
    <property type="match status" value="1"/>
</dbReference>
<evidence type="ECO:0000313" key="8">
    <source>
        <dbReference type="EMBL" id="TDQ80457.1"/>
    </source>
</evidence>
<name>A0A4R6WPL8_9PROT</name>
<proteinExistence type="inferred from homology"/>
<dbReference type="Gene3D" id="1.20.1250.20">
    <property type="entry name" value="MFS general substrate transporter like domains"/>
    <property type="match status" value="1"/>
</dbReference>
<dbReference type="InterPro" id="IPR020845">
    <property type="entry name" value="AMP-binding_CS"/>
</dbReference>
<feature type="transmembrane region" description="Helical" evidence="6">
    <location>
        <begin position="296"/>
        <end position="314"/>
    </location>
</feature>
<feature type="transmembrane region" description="Helical" evidence="6">
    <location>
        <begin position="269"/>
        <end position="289"/>
    </location>
</feature>
<feature type="transmembrane region" description="Helical" evidence="6">
    <location>
        <begin position="320"/>
        <end position="344"/>
    </location>
</feature>
<feature type="transmembrane region" description="Helical" evidence="6">
    <location>
        <begin position="179"/>
        <end position="199"/>
    </location>
</feature>
<evidence type="ECO:0000256" key="1">
    <source>
        <dbReference type="ARBA" id="ARBA00006432"/>
    </source>
</evidence>
<dbReference type="InterPro" id="IPR000873">
    <property type="entry name" value="AMP-dep_synth/lig_dom"/>
</dbReference>
<dbReference type="RefSeq" id="WP_166645200.1">
    <property type="nucleotide sequence ID" value="NZ_SNYW01000011.1"/>
</dbReference>
<dbReference type="CDD" id="cd06173">
    <property type="entry name" value="MFS_MefA_like"/>
    <property type="match status" value="1"/>
</dbReference>
<dbReference type="PANTHER" id="PTHR24096">
    <property type="entry name" value="LONG-CHAIN-FATTY-ACID--COA LIGASE"/>
    <property type="match status" value="1"/>
</dbReference>
<dbReference type="SUPFAM" id="SSF69593">
    <property type="entry name" value="Glycerol-3-phosphate (1)-acyltransferase"/>
    <property type="match status" value="1"/>
</dbReference>
<evidence type="ECO:0000256" key="2">
    <source>
        <dbReference type="ARBA" id="ARBA00022598"/>
    </source>
</evidence>
<feature type="transmembrane region" description="Helical" evidence="6">
    <location>
        <begin position="356"/>
        <end position="378"/>
    </location>
</feature>
<keyword evidence="4 6" id="KW-1133">Transmembrane helix</keyword>
<dbReference type="SMART" id="SM00563">
    <property type="entry name" value="PlsC"/>
    <property type="match status" value="1"/>
</dbReference>
<dbReference type="Pfam" id="PF01553">
    <property type="entry name" value="Acyltransferase"/>
    <property type="match status" value="1"/>
</dbReference>
<dbReference type="InterPro" id="IPR036259">
    <property type="entry name" value="MFS_trans_sf"/>
</dbReference>
<dbReference type="CDD" id="cd07989">
    <property type="entry name" value="LPLAT_AGPAT-like"/>
    <property type="match status" value="1"/>
</dbReference>
<feature type="transmembrane region" description="Helical" evidence="6">
    <location>
        <begin position="56"/>
        <end position="75"/>
    </location>
</feature>
<dbReference type="NCBIfam" id="NF006386">
    <property type="entry name" value="PRK08633.1"/>
    <property type="match status" value="1"/>
</dbReference>
<evidence type="ECO:0000256" key="3">
    <source>
        <dbReference type="ARBA" id="ARBA00022692"/>
    </source>
</evidence>
<gene>
    <name evidence="8" type="ORF">A8950_2987</name>
</gene>
<dbReference type="InterPro" id="IPR045851">
    <property type="entry name" value="AMP-bd_C_sf"/>
</dbReference>
<dbReference type="Pfam" id="PF00501">
    <property type="entry name" value="AMP-binding"/>
    <property type="match status" value="1"/>
</dbReference>
<evidence type="ECO:0000313" key="9">
    <source>
        <dbReference type="Proteomes" id="UP000295783"/>
    </source>
</evidence>
<dbReference type="Pfam" id="PF13193">
    <property type="entry name" value="AMP-binding_C"/>
    <property type="match status" value="1"/>
</dbReference>
<feature type="transmembrane region" description="Helical" evidence="6">
    <location>
        <begin position="232"/>
        <end position="257"/>
    </location>
</feature>
<comment type="similarity">
    <text evidence="1">Belongs to the ATP-dependent AMP-binding enzyme family.</text>
</comment>
<dbReference type="InterPro" id="IPR002123">
    <property type="entry name" value="Plipid/glycerol_acylTrfase"/>
</dbReference>
<dbReference type="GO" id="GO:0016405">
    <property type="term" value="F:CoA-ligase activity"/>
    <property type="evidence" value="ECO:0007669"/>
    <property type="project" value="TreeGrafter"/>
</dbReference>
<protein>
    <submittedName>
        <fullName evidence="8">Acyl-[acyl-carrier-protein]-phospholipid O-acyltransferase/long-chain-fatty-acid--[acyl-carrier-protein] ligase</fullName>
    </submittedName>
</protein>
<dbReference type="PROSITE" id="PS00455">
    <property type="entry name" value="AMP_BINDING"/>
    <property type="match status" value="1"/>
</dbReference>
<dbReference type="GO" id="GO:0016746">
    <property type="term" value="F:acyltransferase activity"/>
    <property type="evidence" value="ECO:0007669"/>
    <property type="project" value="UniProtKB-KW"/>
</dbReference>
<dbReference type="PANTHER" id="PTHR24096:SF149">
    <property type="entry name" value="AMP-BINDING DOMAIN-CONTAINING PROTEIN-RELATED"/>
    <property type="match status" value="1"/>
</dbReference>
<accession>A0A4R6WPL8</accession>
<dbReference type="SUPFAM" id="SSF56801">
    <property type="entry name" value="Acetyl-CoA synthetase-like"/>
    <property type="match status" value="1"/>
</dbReference>
<keyword evidence="8" id="KW-0012">Acyltransferase</keyword>
<dbReference type="AlphaFoldDB" id="A0A4R6WPL8"/>
<evidence type="ECO:0000256" key="6">
    <source>
        <dbReference type="SAM" id="Phobius"/>
    </source>
</evidence>
<dbReference type="SUPFAM" id="SSF103473">
    <property type="entry name" value="MFS general substrate transporter"/>
    <property type="match status" value="1"/>
</dbReference>
<comment type="caution">
    <text evidence="8">The sequence shown here is derived from an EMBL/GenBank/DDBJ whole genome shotgun (WGS) entry which is preliminary data.</text>
</comment>
<keyword evidence="9" id="KW-1185">Reference proteome</keyword>
<feature type="domain" description="Phospholipid/glycerol acyltransferase" evidence="7">
    <location>
        <begin position="441"/>
        <end position="552"/>
    </location>
</feature>